<protein>
    <recommendedName>
        <fullName evidence="3">Carboxypeptidase regulatory-like domain-containing protein</fullName>
    </recommendedName>
</protein>
<sequence length="121" mass="12355">MLSIHSRKITSFLMVIAISFIGVSCGKEKCPKPDAENMKATITIAAGGLAISGTAGSVKPGATITITDTTGISTTVTANNDGSFFAPFGQSNAGIGDVLSITQKTNNCAESDSTDVTIQRP</sequence>
<evidence type="ECO:0000313" key="2">
    <source>
        <dbReference type="Proteomes" id="UP001597319"/>
    </source>
</evidence>
<dbReference type="Gene3D" id="2.60.40.10">
    <property type="entry name" value="Immunoglobulins"/>
    <property type="match status" value="1"/>
</dbReference>
<keyword evidence="2" id="KW-1185">Reference proteome</keyword>
<dbReference type="InterPro" id="IPR013783">
    <property type="entry name" value="Ig-like_fold"/>
</dbReference>
<dbReference type="EMBL" id="JBHULE010000035">
    <property type="protein sequence ID" value="MFD2565463.1"/>
    <property type="molecule type" value="Genomic_DNA"/>
</dbReference>
<evidence type="ECO:0008006" key="3">
    <source>
        <dbReference type="Google" id="ProtNLM"/>
    </source>
</evidence>
<accession>A0ABW5LKS0</accession>
<proteinExistence type="predicted"/>
<dbReference type="PROSITE" id="PS51257">
    <property type="entry name" value="PROKAR_LIPOPROTEIN"/>
    <property type="match status" value="1"/>
</dbReference>
<reference evidence="2" key="1">
    <citation type="journal article" date="2019" name="Int. J. Syst. Evol. Microbiol.">
        <title>The Global Catalogue of Microorganisms (GCM) 10K type strain sequencing project: providing services to taxonomists for standard genome sequencing and annotation.</title>
        <authorList>
            <consortium name="The Broad Institute Genomics Platform"/>
            <consortium name="The Broad Institute Genome Sequencing Center for Infectious Disease"/>
            <person name="Wu L."/>
            <person name="Ma J."/>
        </authorList>
    </citation>
    <scope>NUCLEOTIDE SEQUENCE [LARGE SCALE GENOMIC DNA]</scope>
    <source>
        <strain evidence="2">KCTC 52274</strain>
    </source>
</reference>
<name>A0ABW5LKS0_9FLAO</name>
<dbReference type="Proteomes" id="UP001597319">
    <property type="component" value="Unassembled WGS sequence"/>
</dbReference>
<dbReference type="RefSeq" id="WP_378295274.1">
    <property type="nucleotide sequence ID" value="NZ_JBHULE010000035.1"/>
</dbReference>
<evidence type="ECO:0000313" key="1">
    <source>
        <dbReference type="EMBL" id="MFD2565463.1"/>
    </source>
</evidence>
<gene>
    <name evidence="1" type="ORF">ACFSR1_22480</name>
</gene>
<organism evidence="1 2">
    <name type="scientific">Aquimarina rubra</name>
    <dbReference type="NCBI Taxonomy" id="1920033"/>
    <lineage>
        <taxon>Bacteria</taxon>
        <taxon>Pseudomonadati</taxon>
        <taxon>Bacteroidota</taxon>
        <taxon>Flavobacteriia</taxon>
        <taxon>Flavobacteriales</taxon>
        <taxon>Flavobacteriaceae</taxon>
        <taxon>Aquimarina</taxon>
    </lineage>
</organism>
<comment type="caution">
    <text evidence="1">The sequence shown here is derived from an EMBL/GenBank/DDBJ whole genome shotgun (WGS) entry which is preliminary data.</text>
</comment>